<evidence type="ECO:0000313" key="14">
    <source>
        <dbReference type="EMBL" id="KAK7042012.1"/>
    </source>
</evidence>
<keyword evidence="15" id="KW-1185">Reference proteome</keyword>
<reference evidence="14 15" key="1">
    <citation type="journal article" date="2024" name="J Genomics">
        <title>Draft genome sequencing and assembly of Favolaschia claudopus CIRM-BRFM 2984 isolated from oak limbs.</title>
        <authorList>
            <person name="Navarro D."/>
            <person name="Drula E."/>
            <person name="Chaduli D."/>
            <person name="Cazenave R."/>
            <person name="Ahrendt S."/>
            <person name="Wang J."/>
            <person name="Lipzen A."/>
            <person name="Daum C."/>
            <person name="Barry K."/>
            <person name="Grigoriev I.V."/>
            <person name="Favel A."/>
            <person name="Rosso M.N."/>
            <person name="Martin F."/>
        </authorList>
    </citation>
    <scope>NUCLEOTIDE SEQUENCE [LARGE SCALE GENOMIC DNA]</scope>
    <source>
        <strain evidence="14 15">CIRM-BRFM 2984</strain>
    </source>
</reference>
<dbReference type="InterPro" id="IPR030400">
    <property type="entry name" value="Sedolisin_dom"/>
</dbReference>
<dbReference type="CDD" id="cd04056">
    <property type="entry name" value="Peptidases_S53"/>
    <property type="match status" value="1"/>
</dbReference>
<dbReference type="GO" id="GO:0006508">
    <property type="term" value="P:proteolysis"/>
    <property type="evidence" value="ECO:0007669"/>
    <property type="project" value="UniProtKB-KW"/>
</dbReference>
<feature type="active site" description="Charge relay system" evidence="11">
    <location>
        <position position="281"/>
    </location>
</feature>
<evidence type="ECO:0000259" key="13">
    <source>
        <dbReference type="PROSITE" id="PS51695"/>
    </source>
</evidence>
<proteinExistence type="predicted"/>
<evidence type="ECO:0000256" key="2">
    <source>
        <dbReference type="ARBA" id="ARBA00002451"/>
    </source>
</evidence>
<dbReference type="GO" id="GO:0008240">
    <property type="term" value="F:tripeptidyl-peptidase activity"/>
    <property type="evidence" value="ECO:0007669"/>
    <property type="project" value="UniProtKB-EC"/>
</dbReference>
<keyword evidence="7 11" id="KW-0378">Hydrolase</keyword>
<evidence type="ECO:0000256" key="8">
    <source>
        <dbReference type="ARBA" id="ARBA00022825"/>
    </source>
</evidence>
<feature type="binding site" evidence="11">
    <location>
        <position position="523"/>
    </location>
    <ligand>
        <name>Ca(2+)</name>
        <dbReference type="ChEBI" id="CHEBI:29108"/>
    </ligand>
</feature>
<dbReference type="PROSITE" id="PS51695">
    <property type="entry name" value="SEDOLISIN"/>
    <property type="match status" value="1"/>
</dbReference>
<dbReference type="GO" id="GO:0046872">
    <property type="term" value="F:metal ion binding"/>
    <property type="evidence" value="ECO:0007669"/>
    <property type="project" value="UniProtKB-UniRule"/>
</dbReference>
<evidence type="ECO:0000256" key="10">
    <source>
        <dbReference type="ARBA" id="ARBA00023145"/>
    </source>
</evidence>
<dbReference type="PANTHER" id="PTHR14218:SF15">
    <property type="entry name" value="TRIPEPTIDYL-PEPTIDASE 1"/>
    <property type="match status" value="1"/>
</dbReference>
<comment type="caution">
    <text evidence="14">The sequence shown here is derived from an EMBL/GenBank/DDBJ whole genome shotgun (WGS) entry which is preliminary data.</text>
</comment>
<evidence type="ECO:0000256" key="11">
    <source>
        <dbReference type="PROSITE-ProRule" id="PRU01032"/>
    </source>
</evidence>
<comment type="catalytic activity">
    <reaction evidence="1">
        <text>Release of an N-terminal tripeptide from a polypeptide.</text>
        <dbReference type="EC" id="3.4.14.10"/>
    </reaction>
</comment>
<dbReference type="Gene3D" id="3.40.50.200">
    <property type="entry name" value="Peptidase S8/S53 domain"/>
    <property type="match status" value="1"/>
</dbReference>
<dbReference type="InterPro" id="IPR036852">
    <property type="entry name" value="Peptidase_S8/S53_dom_sf"/>
</dbReference>
<feature type="signal peptide" evidence="12">
    <location>
        <begin position="1"/>
        <end position="18"/>
    </location>
</feature>
<comment type="cofactor">
    <cofactor evidence="11">
        <name>Ca(2+)</name>
        <dbReference type="ChEBI" id="CHEBI:29108"/>
    </cofactor>
    <text evidence="11">Binds 1 Ca(2+) ion per subunit.</text>
</comment>
<evidence type="ECO:0000256" key="9">
    <source>
        <dbReference type="ARBA" id="ARBA00022837"/>
    </source>
</evidence>
<sequence>MDLCRLLSLLSVAVVASAGSLVLHEHRTHAPSGFSSKGPTSDTHVLTLRFGLASHNTAGLQEKLLSISTPGNADFRQWLSQDEIKSFMAPSADAVNAFNAFASANGLNTSVVSPYGDWISVTLPVSKANTLFGAKYTNFTHSNLAAPITRTLSLSLPAELAPHVQVVHPSTAFTTTQARLAPRISKREPNATIPAGCDTSDPQNSITPACLQALYNIPTTPATQQNNALLITGYQDQWAETADLQNFLKQFRPDLPSNQTFLRLSIDGGINPQMPHAGGGEATLDMEYAAGIASQVPLQFLTVGGQLDFPTSLLDTTAFLASSPQPPTVVTTSYGDVESNFGASLAGKICDGYAAASARGISILFASGDGGVNGNHDDGFDCELFVGVFPASCPWITSVGSTIGFNPEVAVNFTGGGFSSFFPAPSYQTSFVTTFLKTIPADFPGSGKFNPANRAYPDLSLQGWNFLISLNEELSDISGTSASSPTVASMISLINDRLIAAGKPALGFLNPFLYANPGAFNDVMSGHNSGFDCPGDSVAFDAVAGWDPLSSLGTPNYPDLLAAALAA</sequence>
<evidence type="ECO:0000256" key="7">
    <source>
        <dbReference type="ARBA" id="ARBA00022801"/>
    </source>
</evidence>
<feature type="active site" description="Charge relay system" evidence="11">
    <location>
        <position position="481"/>
    </location>
</feature>
<keyword evidence="6 11" id="KW-0479">Metal-binding</keyword>
<keyword evidence="5 11" id="KW-0645">Protease</keyword>
<dbReference type="CDD" id="cd11377">
    <property type="entry name" value="Pro-peptidase_S53"/>
    <property type="match status" value="1"/>
</dbReference>
<feature type="domain" description="Peptidase S53" evidence="13">
    <location>
        <begin position="205"/>
        <end position="567"/>
    </location>
</feature>
<comment type="subcellular location">
    <subcellularLocation>
        <location evidence="3">Secreted</location>
        <location evidence="3">Extracellular space</location>
    </subcellularLocation>
</comment>
<gene>
    <name evidence="14" type="ORF">R3P38DRAFT_3178584</name>
</gene>
<evidence type="ECO:0000313" key="15">
    <source>
        <dbReference type="Proteomes" id="UP001362999"/>
    </source>
</evidence>
<dbReference type="GO" id="GO:0004252">
    <property type="term" value="F:serine-type endopeptidase activity"/>
    <property type="evidence" value="ECO:0007669"/>
    <property type="project" value="UniProtKB-UniRule"/>
</dbReference>
<evidence type="ECO:0000256" key="3">
    <source>
        <dbReference type="ARBA" id="ARBA00004239"/>
    </source>
</evidence>
<dbReference type="InterPro" id="IPR000209">
    <property type="entry name" value="Peptidase_S8/S53_dom"/>
</dbReference>
<feature type="binding site" evidence="11">
    <location>
        <position position="547"/>
    </location>
    <ligand>
        <name>Ca(2+)</name>
        <dbReference type="ChEBI" id="CHEBI:29108"/>
    </ligand>
</feature>
<dbReference type="PANTHER" id="PTHR14218">
    <property type="entry name" value="PROTEASE S8 TRIPEPTIDYL PEPTIDASE I CLN2"/>
    <property type="match status" value="1"/>
</dbReference>
<dbReference type="InterPro" id="IPR015366">
    <property type="entry name" value="S53_propep"/>
</dbReference>
<feature type="active site" description="Charge relay system" evidence="11">
    <location>
        <position position="285"/>
    </location>
</feature>
<evidence type="ECO:0000256" key="6">
    <source>
        <dbReference type="ARBA" id="ARBA00022723"/>
    </source>
</evidence>
<dbReference type="Proteomes" id="UP001362999">
    <property type="component" value="Unassembled WGS sequence"/>
</dbReference>
<dbReference type="Pfam" id="PF00082">
    <property type="entry name" value="Peptidase_S8"/>
    <property type="match status" value="1"/>
</dbReference>
<feature type="binding site" evidence="11">
    <location>
        <position position="522"/>
    </location>
    <ligand>
        <name>Ca(2+)</name>
        <dbReference type="ChEBI" id="CHEBI:29108"/>
    </ligand>
</feature>
<feature type="chain" id="PRO_5044001682" description="tripeptidyl-peptidase II" evidence="12">
    <location>
        <begin position="19"/>
        <end position="567"/>
    </location>
</feature>
<evidence type="ECO:0000256" key="5">
    <source>
        <dbReference type="ARBA" id="ARBA00022670"/>
    </source>
</evidence>
<dbReference type="GO" id="GO:0005576">
    <property type="term" value="C:extracellular region"/>
    <property type="evidence" value="ECO:0007669"/>
    <property type="project" value="UniProtKB-SubCell"/>
</dbReference>
<accession>A0AAW0CUB2</accession>
<keyword evidence="12" id="KW-0732">Signal</keyword>
<dbReference type="Pfam" id="PF09286">
    <property type="entry name" value="Pro-kuma_activ"/>
    <property type="match status" value="1"/>
</dbReference>
<dbReference type="InterPro" id="IPR050819">
    <property type="entry name" value="Tripeptidyl-peptidase_I"/>
</dbReference>
<comment type="function">
    <text evidence="2">Secreted tripeptidyl-peptidase which degrades proteins at acidic pHs and is involved in virulence.</text>
</comment>
<keyword evidence="9 11" id="KW-0106">Calcium</keyword>
<evidence type="ECO:0000256" key="4">
    <source>
        <dbReference type="ARBA" id="ARBA00012462"/>
    </source>
</evidence>
<dbReference type="AlphaFoldDB" id="A0AAW0CUB2"/>
<keyword evidence="10" id="KW-0865">Zymogen</keyword>
<dbReference type="SUPFAM" id="SSF52743">
    <property type="entry name" value="Subtilisin-like"/>
    <property type="match status" value="1"/>
</dbReference>
<protein>
    <recommendedName>
        <fullName evidence="4">tripeptidyl-peptidase II</fullName>
        <ecNumber evidence="4">3.4.14.10</ecNumber>
    </recommendedName>
</protein>
<evidence type="ECO:0000256" key="12">
    <source>
        <dbReference type="SAM" id="SignalP"/>
    </source>
</evidence>
<feature type="binding site" evidence="11">
    <location>
        <position position="545"/>
    </location>
    <ligand>
        <name>Ca(2+)</name>
        <dbReference type="ChEBI" id="CHEBI:29108"/>
    </ligand>
</feature>
<dbReference type="EC" id="3.4.14.10" evidence="4"/>
<keyword evidence="8 11" id="KW-0720">Serine protease</keyword>
<dbReference type="EMBL" id="JAWWNJ010000013">
    <property type="protein sequence ID" value="KAK7042012.1"/>
    <property type="molecule type" value="Genomic_DNA"/>
</dbReference>
<organism evidence="14 15">
    <name type="scientific">Favolaschia claudopus</name>
    <dbReference type="NCBI Taxonomy" id="2862362"/>
    <lineage>
        <taxon>Eukaryota</taxon>
        <taxon>Fungi</taxon>
        <taxon>Dikarya</taxon>
        <taxon>Basidiomycota</taxon>
        <taxon>Agaricomycotina</taxon>
        <taxon>Agaricomycetes</taxon>
        <taxon>Agaricomycetidae</taxon>
        <taxon>Agaricales</taxon>
        <taxon>Marasmiineae</taxon>
        <taxon>Mycenaceae</taxon>
        <taxon>Favolaschia</taxon>
    </lineage>
</organism>
<name>A0AAW0CUB2_9AGAR</name>
<dbReference type="SMART" id="SM00944">
    <property type="entry name" value="Pro-kuma_activ"/>
    <property type="match status" value="1"/>
</dbReference>
<dbReference type="SUPFAM" id="SSF54897">
    <property type="entry name" value="Protease propeptides/inhibitors"/>
    <property type="match status" value="1"/>
</dbReference>
<evidence type="ECO:0000256" key="1">
    <source>
        <dbReference type="ARBA" id="ARBA00001910"/>
    </source>
</evidence>